<keyword evidence="4 10" id="KW-1003">Cell membrane</keyword>
<evidence type="ECO:0000256" key="10">
    <source>
        <dbReference type="HAMAP-Rule" id="MF_00115"/>
    </source>
</evidence>
<dbReference type="EMBL" id="JACONZ010000001">
    <property type="protein sequence ID" value="MBC5580764.1"/>
    <property type="molecule type" value="Genomic_DNA"/>
</dbReference>
<keyword evidence="8 10" id="KW-0472">Membrane</keyword>
<dbReference type="NCBIfam" id="TIGR00220">
    <property type="entry name" value="mscL"/>
    <property type="match status" value="1"/>
</dbReference>
<proteinExistence type="inferred from homology"/>
<dbReference type="InterPro" id="IPR036019">
    <property type="entry name" value="MscL_channel"/>
</dbReference>
<keyword evidence="9 10" id="KW-0407">Ion channel</keyword>
<gene>
    <name evidence="10 11" type="primary">mscL</name>
    <name evidence="11" type="ORF">H8S23_04535</name>
</gene>
<evidence type="ECO:0000256" key="8">
    <source>
        <dbReference type="ARBA" id="ARBA00023136"/>
    </source>
</evidence>
<evidence type="ECO:0000256" key="6">
    <source>
        <dbReference type="ARBA" id="ARBA00022989"/>
    </source>
</evidence>
<comment type="similarity">
    <text evidence="2 10">Belongs to the MscL family.</text>
</comment>
<dbReference type="Gene3D" id="1.10.1200.120">
    <property type="entry name" value="Large-conductance mechanosensitive channel, MscL, domain 1"/>
    <property type="match status" value="1"/>
</dbReference>
<dbReference type="NCBIfam" id="NF001843">
    <property type="entry name" value="PRK00567.1-4"/>
    <property type="match status" value="1"/>
</dbReference>
<evidence type="ECO:0000313" key="11">
    <source>
        <dbReference type="EMBL" id="MBC5580764.1"/>
    </source>
</evidence>
<feature type="transmembrane region" description="Helical" evidence="10">
    <location>
        <begin position="78"/>
        <end position="97"/>
    </location>
</feature>
<dbReference type="Pfam" id="PF01741">
    <property type="entry name" value="MscL"/>
    <property type="match status" value="1"/>
</dbReference>
<dbReference type="InterPro" id="IPR019823">
    <property type="entry name" value="Mechanosensitive_channel_CS"/>
</dbReference>
<comment type="caution">
    <text evidence="11">The sequence shown here is derived from an EMBL/GenBank/DDBJ whole genome shotgun (WGS) entry which is preliminary data.</text>
</comment>
<dbReference type="InterPro" id="IPR037673">
    <property type="entry name" value="MSC/AndL"/>
</dbReference>
<evidence type="ECO:0000256" key="3">
    <source>
        <dbReference type="ARBA" id="ARBA00022448"/>
    </source>
</evidence>
<dbReference type="SUPFAM" id="SSF81330">
    <property type="entry name" value="Gated mechanosensitive channel"/>
    <property type="match status" value="1"/>
</dbReference>
<dbReference type="RefSeq" id="WP_186887094.1">
    <property type="nucleotide sequence ID" value="NZ_JACONZ010000001.1"/>
</dbReference>
<dbReference type="HAMAP" id="MF_00115">
    <property type="entry name" value="MscL"/>
    <property type="match status" value="1"/>
</dbReference>
<evidence type="ECO:0000256" key="2">
    <source>
        <dbReference type="ARBA" id="ARBA00007254"/>
    </source>
</evidence>
<dbReference type="AlphaFoldDB" id="A0A923KXM0"/>
<dbReference type="PANTHER" id="PTHR30266:SF2">
    <property type="entry name" value="LARGE-CONDUCTANCE MECHANOSENSITIVE CHANNEL"/>
    <property type="match status" value="1"/>
</dbReference>
<feature type="transmembrane region" description="Helical" evidence="10">
    <location>
        <begin position="20"/>
        <end position="39"/>
    </location>
</feature>
<dbReference type="Proteomes" id="UP000659630">
    <property type="component" value="Unassembled WGS sequence"/>
</dbReference>
<name>A0A923KXM0_9FIRM</name>
<evidence type="ECO:0000256" key="1">
    <source>
        <dbReference type="ARBA" id="ARBA00004651"/>
    </source>
</evidence>
<keyword evidence="12" id="KW-1185">Reference proteome</keyword>
<evidence type="ECO:0000256" key="5">
    <source>
        <dbReference type="ARBA" id="ARBA00022692"/>
    </source>
</evidence>
<evidence type="ECO:0000256" key="9">
    <source>
        <dbReference type="ARBA" id="ARBA00023303"/>
    </source>
</evidence>
<sequence>MKKFWAEFKEFATRGNVMDMAVGVIIGGAFSKIITSLVGDVIMPAVSLLTGRINFTDWAVRIPSAAAEGGVISISYGLFLQNIVDFVITALCIFLLVKAMNLLRRRKAQQPPAEPEAPVLTADQQLLTEIRDLLAARQEDR</sequence>
<dbReference type="PANTHER" id="PTHR30266">
    <property type="entry name" value="MECHANOSENSITIVE CHANNEL MSCL"/>
    <property type="match status" value="1"/>
</dbReference>
<comment type="subunit">
    <text evidence="10">Homopentamer.</text>
</comment>
<protein>
    <recommendedName>
        <fullName evidence="10">Large-conductance mechanosensitive channel</fullName>
    </recommendedName>
</protein>
<keyword evidence="5 10" id="KW-0812">Transmembrane</keyword>
<dbReference type="PRINTS" id="PR01264">
    <property type="entry name" value="MECHCHANNEL"/>
</dbReference>
<dbReference type="GO" id="GO:0005886">
    <property type="term" value="C:plasma membrane"/>
    <property type="evidence" value="ECO:0007669"/>
    <property type="project" value="UniProtKB-SubCell"/>
</dbReference>
<reference evidence="11" key="1">
    <citation type="submission" date="2020-08" db="EMBL/GenBank/DDBJ databases">
        <title>Genome public.</title>
        <authorList>
            <person name="Liu C."/>
            <person name="Sun Q."/>
        </authorList>
    </citation>
    <scope>NUCLEOTIDE SEQUENCE</scope>
    <source>
        <strain evidence="11">BX8</strain>
    </source>
</reference>
<evidence type="ECO:0000256" key="4">
    <source>
        <dbReference type="ARBA" id="ARBA00022475"/>
    </source>
</evidence>
<accession>A0A923KXM0</accession>
<keyword evidence="6 10" id="KW-1133">Transmembrane helix</keyword>
<organism evidence="11 12">
    <name type="scientific">Anaerofilum hominis</name>
    <dbReference type="NCBI Taxonomy" id="2763016"/>
    <lineage>
        <taxon>Bacteria</taxon>
        <taxon>Bacillati</taxon>
        <taxon>Bacillota</taxon>
        <taxon>Clostridia</taxon>
        <taxon>Eubacteriales</taxon>
        <taxon>Oscillospiraceae</taxon>
        <taxon>Anaerofilum</taxon>
    </lineage>
</organism>
<evidence type="ECO:0000256" key="7">
    <source>
        <dbReference type="ARBA" id="ARBA00023065"/>
    </source>
</evidence>
<dbReference type="PROSITE" id="PS01327">
    <property type="entry name" value="MSCL"/>
    <property type="match status" value="1"/>
</dbReference>
<keyword evidence="3 10" id="KW-0813">Transport</keyword>
<evidence type="ECO:0000313" key="12">
    <source>
        <dbReference type="Proteomes" id="UP000659630"/>
    </source>
</evidence>
<comment type="subcellular location">
    <subcellularLocation>
        <location evidence="1 10">Cell membrane</location>
        <topology evidence="1 10">Multi-pass membrane protein</topology>
    </subcellularLocation>
</comment>
<dbReference type="InterPro" id="IPR001185">
    <property type="entry name" value="MS_channel"/>
</dbReference>
<comment type="function">
    <text evidence="10">Channel that opens in response to stretch forces in the membrane lipid bilayer. May participate in the regulation of osmotic pressure changes within the cell.</text>
</comment>
<keyword evidence="7 10" id="KW-0406">Ion transport</keyword>
<dbReference type="GO" id="GO:0008381">
    <property type="term" value="F:mechanosensitive monoatomic ion channel activity"/>
    <property type="evidence" value="ECO:0007669"/>
    <property type="project" value="UniProtKB-UniRule"/>
</dbReference>